<dbReference type="Proteomes" id="UP000305881">
    <property type="component" value="Chromosome"/>
</dbReference>
<dbReference type="InterPro" id="IPR036513">
    <property type="entry name" value="STAS_dom_sf"/>
</dbReference>
<dbReference type="CDD" id="cd07042">
    <property type="entry name" value="STAS_SulP_like_sulfate_transporter"/>
    <property type="match status" value="1"/>
</dbReference>
<feature type="transmembrane region" description="Helical" evidence="5">
    <location>
        <begin position="362"/>
        <end position="394"/>
    </location>
</feature>
<evidence type="ECO:0000256" key="1">
    <source>
        <dbReference type="ARBA" id="ARBA00004141"/>
    </source>
</evidence>
<feature type="transmembrane region" description="Helical" evidence="5">
    <location>
        <begin position="274"/>
        <end position="292"/>
    </location>
</feature>
<dbReference type="STRING" id="675511.GCA_000341735_01866"/>
<dbReference type="KEGG" id="mbur:EQU24_05720"/>
<evidence type="ECO:0000259" key="6">
    <source>
        <dbReference type="PROSITE" id="PS50801"/>
    </source>
</evidence>
<accession>A0A4P9UMN8</accession>
<feature type="transmembrane region" description="Helical" evidence="5">
    <location>
        <begin position="312"/>
        <end position="341"/>
    </location>
</feature>
<evidence type="ECO:0000256" key="5">
    <source>
        <dbReference type="SAM" id="Phobius"/>
    </source>
</evidence>
<dbReference type="EMBL" id="CP035467">
    <property type="protein sequence ID" value="QCW81800.1"/>
    <property type="molecule type" value="Genomic_DNA"/>
</dbReference>
<feature type="transmembrane region" description="Helical" evidence="5">
    <location>
        <begin position="40"/>
        <end position="62"/>
    </location>
</feature>
<keyword evidence="2 5" id="KW-0812">Transmembrane</keyword>
<keyword evidence="8" id="KW-1185">Reference proteome</keyword>
<evidence type="ECO:0000313" key="7">
    <source>
        <dbReference type="EMBL" id="QCW81800.1"/>
    </source>
</evidence>
<feature type="transmembrane region" description="Helical" evidence="5">
    <location>
        <begin position="159"/>
        <end position="178"/>
    </location>
</feature>
<dbReference type="PROSITE" id="PS50801">
    <property type="entry name" value="STAS"/>
    <property type="match status" value="1"/>
</dbReference>
<dbReference type="RefSeq" id="WP_017840412.1">
    <property type="nucleotide sequence ID" value="NZ_CP035467.1"/>
</dbReference>
<gene>
    <name evidence="7" type="ORF">EQU24_05720</name>
</gene>
<evidence type="ECO:0000256" key="2">
    <source>
        <dbReference type="ARBA" id="ARBA00022692"/>
    </source>
</evidence>
<name>A0A4P9UMN8_METBY</name>
<feature type="transmembrane region" description="Helical" evidence="5">
    <location>
        <begin position="13"/>
        <end position="33"/>
    </location>
</feature>
<dbReference type="InterPro" id="IPR001902">
    <property type="entry name" value="SLC26A/SulP_fam"/>
</dbReference>
<dbReference type="Gene3D" id="3.30.750.24">
    <property type="entry name" value="STAS domain"/>
    <property type="match status" value="1"/>
</dbReference>
<proteinExistence type="predicted"/>
<dbReference type="InterPro" id="IPR011547">
    <property type="entry name" value="SLC26A/SulP_dom"/>
</dbReference>
<keyword evidence="4 5" id="KW-0472">Membrane</keyword>
<dbReference type="GO" id="GO:0016020">
    <property type="term" value="C:membrane"/>
    <property type="evidence" value="ECO:0007669"/>
    <property type="project" value="UniProtKB-SubCell"/>
</dbReference>
<dbReference type="InterPro" id="IPR002645">
    <property type="entry name" value="STAS_dom"/>
</dbReference>
<dbReference type="GO" id="GO:0055085">
    <property type="term" value="P:transmembrane transport"/>
    <property type="evidence" value="ECO:0007669"/>
    <property type="project" value="InterPro"/>
</dbReference>
<dbReference type="SUPFAM" id="SSF52091">
    <property type="entry name" value="SpoIIaa-like"/>
    <property type="match status" value="1"/>
</dbReference>
<evidence type="ECO:0000256" key="3">
    <source>
        <dbReference type="ARBA" id="ARBA00022989"/>
    </source>
</evidence>
<feature type="transmembrane region" description="Helical" evidence="5">
    <location>
        <begin position="82"/>
        <end position="103"/>
    </location>
</feature>
<comment type="subcellular location">
    <subcellularLocation>
        <location evidence="1">Membrane</location>
        <topology evidence="1">Multi-pass membrane protein</topology>
    </subcellularLocation>
</comment>
<organism evidence="7 8">
    <name type="scientific">Methylotuvimicrobium buryatense</name>
    <name type="common">Methylomicrobium buryatense</name>
    <dbReference type="NCBI Taxonomy" id="95641"/>
    <lineage>
        <taxon>Bacteria</taxon>
        <taxon>Pseudomonadati</taxon>
        <taxon>Pseudomonadota</taxon>
        <taxon>Gammaproteobacteria</taxon>
        <taxon>Methylococcales</taxon>
        <taxon>Methylococcaceae</taxon>
        <taxon>Methylotuvimicrobium</taxon>
    </lineage>
</organism>
<feature type="transmembrane region" description="Helical" evidence="5">
    <location>
        <begin position="115"/>
        <end position="139"/>
    </location>
</feature>
<feature type="transmembrane region" description="Helical" evidence="5">
    <location>
        <begin position="230"/>
        <end position="254"/>
    </location>
</feature>
<dbReference type="PANTHER" id="PTHR11814">
    <property type="entry name" value="SULFATE TRANSPORTER"/>
    <property type="match status" value="1"/>
</dbReference>
<feature type="domain" description="STAS" evidence="6">
    <location>
        <begin position="410"/>
        <end position="521"/>
    </location>
</feature>
<protein>
    <submittedName>
        <fullName evidence="7">SulP family inorganic anion transporter</fullName>
    </submittedName>
</protein>
<dbReference type="OrthoDB" id="9769739at2"/>
<keyword evidence="3 5" id="KW-1133">Transmembrane helix</keyword>
<evidence type="ECO:0000256" key="4">
    <source>
        <dbReference type="ARBA" id="ARBA00023136"/>
    </source>
</evidence>
<dbReference type="AlphaFoldDB" id="A0A4P9UMN8"/>
<reference evidence="8" key="1">
    <citation type="journal article" date="2019" name="J. Bacteriol.">
        <title>A Mutagenic Screen Identifies a TonB-Dependent Receptor Required for the Lanthanide Metal Switch in the Type I Methanotroph 'Methylotuvimicrobium buryatense' 5GB1C.</title>
        <authorList>
            <person name="Groom J.D."/>
            <person name="Ford S.M."/>
            <person name="Pesesky M.W."/>
            <person name="Lidstrom M.E."/>
        </authorList>
    </citation>
    <scope>NUCLEOTIDE SEQUENCE [LARGE SCALE GENOMIC DNA]</scope>
    <source>
        <strain evidence="8">5GB1C</strain>
    </source>
</reference>
<sequence length="540" mass="57633">MKNYSFAMLKGDIFGGLTAGVVALPLALAFGVASGAGALAGLYGAIALGLVAAVFGGTQLQVSGPTGPMTVVFASALTTFGGNFQLALAVVLIGGLLQILFGFMRLGGLVRFIPYPVISGFMSGVGMIIIILQMAPLLGGTPDSSTLSALFNLPSVIESIRFDSMFLGSLTLAIVFLTPIKISRFIPSPLLALFIGTQLAVFAGLETAVIGDIPAGLPDLHFPSFSLEHWSSVFMLGLTLALLGSIDSLLTSLVTDSITHTHHKPNRELIAQGLGNILCAFIGGLPGAGATMRTVVNVKAGGQTRLSSVMHALFLLLLLLELSPLASQIPLPVLAGVLIKVGFNIIDYRMFKLASSSTRSELMIMFCVLLLTVLVDLVIGVTVGVILAMGMLTWRLAQQADISFETNHDYHLTEKPGRGVRIMSIKGPLFFGSTSHMLDRIEAVDSIMDTEEVILDCRRVDLMDLSAIVMLDEVVQYLQGRSMLVRVLVKPALREQLLSAKSSSFNERILFTSLHDALVPDAQLQNLHELDSMGIMQEDY</sequence>
<feature type="transmembrane region" description="Helical" evidence="5">
    <location>
        <begin position="190"/>
        <end position="210"/>
    </location>
</feature>
<dbReference type="Pfam" id="PF01740">
    <property type="entry name" value="STAS"/>
    <property type="match status" value="1"/>
</dbReference>
<dbReference type="Pfam" id="PF00916">
    <property type="entry name" value="Sulfate_transp"/>
    <property type="match status" value="1"/>
</dbReference>
<evidence type="ECO:0000313" key="8">
    <source>
        <dbReference type="Proteomes" id="UP000305881"/>
    </source>
</evidence>